<dbReference type="KEGG" id="clup:CLUP02_14845"/>
<dbReference type="GeneID" id="73348781"/>
<feature type="region of interest" description="Disordered" evidence="1">
    <location>
        <begin position="1"/>
        <end position="25"/>
    </location>
</feature>
<name>A0A9Q8WN42_9PEZI</name>
<reference evidence="2" key="1">
    <citation type="journal article" date="2021" name="Mol. Plant Microbe Interact.">
        <title>Complete Genome Sequence of the Plant-Pathogenic Fungus Colletotrichum lupini.</title>
        <authorList>
            <person name="Baroncelli R."/>
            <person name="Pensec F."/>
            <person name="Da Lio D."/>
            <person name="Boufleur T."/>
            <person name="Vicente I."/>
            <person name="Sarrocco S."/>
            <person name="Picot A."/>
            <person name="Baraldi E."/>
            <person name="Sukno S."/>
            <person name="Thon M."/>
            <person name="Le Floch G."/>
        </authorList>
    </citation>
    <scope>NUCLEOTIDE SEQUENCE</scope>
    <source>
        <strain evidence="2">IMI 504893</strain>
    </source>
</reference>
<evidence type="ECO:0000256" key="1">
    <source>
        <dbReference type="SAM" id="MobiDB-lite"/>
    </source>
</evidence>
<keyword evidence="3" id="KW-1185">Reference proteome</keyword>
<accession>A0A9Q8WN42</accession>
<dbReference type="RefSeq" id="XP_049150917.1">
    <property type="nucleotide sequence ID" value="XM_049293771.1"/>
</dbReference>
<proteinExistence type="predicted"/>
<protein>
    <submittedName>
        <fullName evidence="2">Uncharacterized protein</fullName>
    </submittedName>
</protein>
<dbReference type="AlphaFoldDB" id="A0A9Q8WN42"/>
<gene>
    <name evidence="2" type="ORF">CLUP02_14845</name>
</gene>
<evidence type="ECO:0000313" key="2">
    <source>
        <dbReference type="EMBL" id="UQC89316.1"/>
    </source>
</evidence>
<sequence length="146" mass="15725">MATRGDQAHQLPREPAILMPHGDSNKDRELITHRRLLAPFVDWTSPPKSTGVRLWFASVWATATKSCTAALAHPTSAGRVFGSNGRWDCPGAEYRPEPKVTKLVQGEDPPGSTDGYPLVPPAYSDVFGKVGFGSSIRSSCESVAGF</sequence>
<evidence type="ECO:0000313" key="3">
    <source>
        <dbReference type="Proteomes" id="UP000830671"/>
    </source>
</evidence>
<dbReference type="EMBL" id="CP019480">
    <property type="protein sequence ID" value="UQC89316.1"/>
    <property type="molecule type" value="Genomic_DNA"/>
</dbReference>
<dbReference type="Proteomes" id="UP000830671">
    <property type="component" value="Chromosome 8"/>
</dbReference>
<organism evidence="2 3">
    <name type="scientific">Colletotrichum lupini</name>
    <dbReference type="NCBI Taxonomy" id="145971"/>
    <lineage>
        <taxon>Eukaryota</taxon>
        <taxon>Fungi</taxon>
        <taxon>Dikarya</taxon>
        <taxon>Ascomycota</taxon>
        <taxon>Pezizomycotina</taxon>
        <taxon>Sordariomycetes</taxon>
        <taxon>Hypocreomycetidae</taxon>
        <taxon>Glomerellales</taxon>
        <taxon>Glomerellaceae</taxon>
        <taxon>Colletotrichum</taxon>
        <taxon>Colletotrichum acutatum species complex</taxon>
    </lineage>
</organism>